<dbReference type="GO" id="GO:0005886">
    <property type="term" value="C:plasma membrane"/>
    <property type="evidence" value="ECO:0007669"/>
    <property type="project" value="UniProtKB-SubCell"/>
</dbReference>
<comment type="subcellular location">
    <subcellularLocation>
        <location evidence="1">Cell membrane</location>
        <topology evidence="1">Multi-pass membrane protein</topology>
    </subcellularLocation>
</comment>
<organism evidence="8 9">
    <name type="scientific">Bifidobacterium longum subsp. suis</name>
    <dbReference type="NCBI Taxonomy" id="1695"/>
    <lineage>
        <taxon>Bacteria</taxon>
        <taxon>Bacillati</taxon>
        <taxon>Actinomycetota</taxon>
        <taxon>Actinomycetes</taxon>
        <taxon>Bifidobacteriales</taxon>
        <taxon>Bifidobacteriaceae</taxon>
        <taxon>Bifidobacterium</taxon>
    </lineage>
</organism>
<name>A0A087B5J9_BIFLN</name>
<feature type="transmembrane region" description="Helical" evidence="6">
    <location>
        <begin position="174"/>
        <end position="196"/>
    </location>
</feature>
<feature type="transmembrane region" description="Helical" evidence="6">
    <location>
        <begin position="6"/>
        <end position="23"/>
    </location>
</feature>
<dbReference type="Pfam" id="PF00482">
    <property type="entry name" value="T2SSF"/>
    <property type="match status" value="1"/>
</dbReference>
<comment type="caution">
    <text evidence="8">The sequence shown here is derived from an EMBL/GenBank/DDBJ whole genome shotgun (WGS) entry which is preliminary data.</text>
</comment>
<dbReference type="Proteomes" id="UP000029024">
    <property type="component" value="Unassembled WGS sequence"/>
</dbReference>
<evidence type="ECO:0000259" key="7">
    <source>
        <dbReference type="Pfam" id="PF00482"/>
    </source>
</evidence>
<evidence type="ECO:0000313" key="9">
    <source>
        <dbReference type="Proteomes" id="UP000029024"/>
    </source>
</evidence>
<dbReference type="AlphaFoldDB" id="A0A087B5J9"/>
<evidence type="ECO:0000256" key="5">
    <source>
        <dbReference type="ARBA" id="ARBA00023136"/>
    </source>
</evidence>
<accession>A0A087B5J9</accession>
<evidence type="ECO:0000256" key="4">
    <source>
        <dbReference type="ARBA" id="ARBA00022989"/>
    </source>
</evidence>
<dbReference type="RefSeq" id="WP_013140065.1">
    <property type="nucleotide sequence ID" value="NZ_JAERWB010000018.1"/>
</dbReference>
<evidence type="ECO:0000256" key="6">
    <source>
        <dbReference type="SAM" id="Phobius"/>
    </source>
</evidence>
<keyword evidence="3 6" id="KW-0812">Transmembrane</keyword>
<dbReference type="EMBL" id="JGZA01000031">
    <property type="protein sequence ID" value="KFI66299.1"/>
    <property type="molecule type" value="Genomic_DNA"/>
</dbReference>
<evidence type="ECO:0000256" key="1">
    <source>
        <dbReference type="ARBA" id="ARBA00004651"/>
    </source>
</evidence>
<proteinExistence type="predicted"/>
<gene>
    <name evidence="8" type="ORF">BLSS_1140</name>
</gene>
<evidence type="ECO:0000256" key="2">
    <source>
        <dbReference type="ARBA" id="ARBA00022475"/>
    </source>
</evidence>
<keyword evidence="2" id="KW-1003">Cell membrane</keyword>
<evidence type="ECO:0000256" key="3">
    <source>
        <dbReference type="ARBA" id="ARBA00022692"/>
    </source>
</evidence>
<evidence type="ECO:0000313" key="8">
    <source>
        <dbReference type="EMBL" id="KFI66299.1"/>
    </source>
</evidence>
<sequence length="200" mass="21243">MSTVWVHAAAGCAAIAGWLYKALSRHDSRLPGEEPAVAHDCGSSWTILILRMLQVSLRQGSSIPRALDMVGKAVGGDCGARMSEVGNSLTRGVPWADAWHAAMAVQHEGAPADSPSKGNTNTTQRDLGLLQSALESSWTHGDMPGVRLESAIEQLDRDERAAIERNAAKLSVKLLMPTGLCFLPAFVLVGVIPAIASFMM</sequence>
<keyword evidence="4 6" id="KW-1133">Transmembrane helix</keyword>
<reference evidence="8 9" key="1">
    <citation type="submission" date="2014-03" db="EMBL/GenBank/DDBJ databases">
        <title>Genomics of Bifidobacteria.</title>
        <authorList>
            <person name="Ventura M."/>
            <person name="Milani C."/>
            <person name="Lugli G.A."/>
        </authorList>
    </citation>
    <scope>NUCLEOTIDE SEQUENCE [LARGE SCALE GENOMIC DNA]</scope>
    <source>
        <strain evidence="8 9">LMG 21814</strain>
    </source>
</reference>
<protein>
    <submittedName>
        <fullName evidence="8">Tadc</fullName>
    </submittedName>
</protein>
<feature type="domain" description="Type II secretion system protein GspF" evidence="7">
    <location>
        <begin position="50"/>
        <end position="191"/>
    </location>
</feature>
<keyword evidence="5 6" id="KW-0472">Membrane</keyword>
<dbReference type="InterPro" id="IPR018076">
    <property type="entry name" value="T2SS_GspF_dom"/>
</dbReference>